<feature type="transmembrane region" description="Helical" evidence="9">
    <location>
        <begin position="217"/>
        <end position="243"/>
    </location>
</feature>
<dbReference type="NCBIfam" id="TIGR02532">
    <property type="entry name" value="IV_pilin_GFxxxE"/>
    <property type="match status" value="1"/>
</dbReference>
<evidence type="ECO:0000256" key="6">
    <source>
        <dbReference type="ARBA" id="ARBA00022989"/>
    </source>
</evidence>
<comment type="similarity">
    <text evidence="2">Belongs to the GSP F family.</text>
</comment>
<feature type="transmembrane region" description="Helical" evidence="9">
    <location>
        <begin position="468"/>
        <end position="492"/>
    </location>
</feature>
<evidence type="ECO:0000256" key="8">
    <source>
        <dbReference type="SAM" id="MobiDB-lite"/>
    </source>
</evidence>
<dbReference type="PANTHER" id="PTHR30012">
    <property type="entry name" value="GENERAL SECRETION PATHWAY PROTEIN"/>
    <property type="match status" value="1"/>
</dbReference>
<evidence type="ECO:0000256" key="9">
    <source>
        <dbReference type="SAM" id="Phobius"/>
    </source>
</evidence>
<keyword evidence="7 9" id="KW-0472">Membrane</keyword>
<evidence type="ECO:0000259" key="10">
    <source>
        <dbReference type="Pfam" id="PF00482"/>
    </source>
</evidence>
<dbReference type="PROSITE" id="PS00874">
    <property type="entry name" value="T2SP_F"/>
    <property type="match status" value="1"/>
</dbReference>
<evidence type="ECO:0000256" key="5">
    <source>
        <dbReference type="ARBA" id="ARBA00022692"/>
    </source>
</evidence>
<evidence type="ECO:0000256" key="3">
    <source>
        <dbReference type="ARBA" id="ARBA00022448"/>
    </source>
</evidence>
<feature type="transmembrane region" description="Helical" evidence="9">
    <location>
        <begin position="259"/>
        <end position="277"/>
    </location>
</feature>
<proteinExistence type="inferred from homology"/>
<feature type="transmembrane region" description="Helical" evidence="9">
    <location>
        <begin position="174"/>
        <end position="197"/>
    </location>
</feature>
<feature type="domain" description="Type II secretion system protein GspF" evidence="10">
    <location>
        <begin position="336"/>
        <end position="448"/>
    </location>
</feature>
<dbReference type="Pfam" id="PF00482">
    <property type="entry name" value="T2SSF"/>
    <property type="match status" value="2"/>
</dbReference>
<feature type="transmembrane region" description="Helical" evidence="9">
    <location>
        <begin position="609"/>
        <end position="638"/>
    </location>
</feature>
<organism evidence="11 12">
    <name type="scientific">Daphnia magna</name>
    <dbReference type="NCBI Taxonomy" id="35525"/>
    <lineage>
        <taxon>Eukaryota</taxon>
        <taxon>Metazoa</taxon>
        <taxon>Ecdysozoa</taxon>
        <taxon>Arthropoda</taxon>
        <taxon>Crustacea</taxon>
        <taxon>Branchiopoda</taxon>
        <taxon>Diplostraca</taxon>
        <taxon>Cladocera</taxon>
        <taxon>Anomopoda</taxon>
        <taxon>Daphniidae</taxon>
        <taxon>Daphnia</taxon>
    </lineage>
</organism>
<dbReference type="InterPro" id="IPR018076">
    <property type="entry name" value="T2SS_GspF_dom"/>
</dbReference>
<name>A0ABR0B8V2_9CRUS</name>
<evidence type="ECO:0000313" key="11">
    <source>
        <dbReference type="EMBL" id="KAK4045013.1"/>
    </source>
</evidence>
<keyword evidence="4" id="KW-1003">Cell membrane</keyword>
<evidence type="ECO:0000313" key="12">
    <source>
        <dbReference type="Proteomes" id="UP001234178"/>
    </source>
</evidence>
<feature type="region of interest" description="Disordered" evidence="8">
    <location>
        <begin position="706"/>
        <end position="734"/>
    </location>
</feature>
<evidence type="ECO:0000256" key="1">
    <source>
        <dbReference type="ARBA" id="ARBA00004651"/>
    </source>
</evidence>
<gene>
    <name evidence="11" type="ORF">OUZ56_032420</name>
</gene>
<dbReference type="SUPFAM" id="SSF54523">
    <property type="entry name" value="Pili subunits"/>
    <property type="match status" value="2"/>
</dbReference>
<dbReference type="InterPro" id="IPR001992">
    <property type="entry name" value="T2SS_GspF/T4SS_PilC_CS"/>
</dbReference>
<evidence type="ECO:0000256" key="4">
    <source>
        <dbReference type="ARBA" id="ARBA00022475"/>
    </source>
</evidence>
<reference evidence="11 12" key="1">
    <citation type="journal article" date="2023" name="Nucleic Acids Res.">
        <title>The hologenome of Daphnia magna reveals possible DNA methylation and microbiome-mediated evolution of the host genome.</title>
        <authorList>
            <person name="Chaturvedi A."/>
            <person name="Li X."/>
            <person name="Dhandapani V."/>
            <person name="Marshall H."/>
            <person name="Kissane S."/>
            <person name="Cuenca-Cambronero M."/>
            <person name="Asole G."/>
            <person name="Calvet F."/>
            <person name="Ruiz-Romero M."/>
            <person name="Marangio P."/>
            <person name="Guigo R."/>
            <person name="Rago D."/>
            <person name="Mirbahai L."/>
            <person name="Eastwood N."/>
            <person name="Colbourne J.K."/>
            <person name="Zhou J."/>
            <person name="Mallon E."/>
            <person name="Orsini L."/>
        </authorList>
    </citation>
    <scope>NUCLEOTIDE SEQUENCE [LARGE SCALE GENOMIC DNA]</scope>
    <source>
        <strain evidence="11">LRV0_1</strain>
    </source>
</reference>
<sequence>MAVFAYRGLVAASGKSVKGVRDADNAKALRAALKREGILLTDASESKAAAVKGGTGSSDLFAVFRSVSVADVASMTRQLATLVGAGIPLVESMNALSEQSEKMELLRVLTAVRDRINEGSSFAKALEEHPKVFPALYVNMVAAGEASGTLEKVLDRLAEFLEDQARLRGKVSAALAYPILMACLGGGLLVIMMTVIVPKVTSIFASLDRALPWYTSLLITISDALTSSVTLGALPGLAAYLLLRAGFRARKAGEPSPKIFKILGFAAGALAVASLALSSAPGLFIGGLLLGTLLGFGIGRYQGFVATPKGTLWKDGFVLKLPLFGKLLQLVAVARFSRTLGTLLTSGVSLLKALEITRNVLDNAVLQKVVEEAAVQVREGKALSVPLKASAAFPTMSVHMIAVGERSGELEAMLDNVAKEYDRQVETRIQTMTSLLEPLIMVTMGLGVDERRLLNRPPPWLPNVLEPFLPRGGAVPRVVLGVAAVLFLFGLIGLRAREERAAAVRATRASILDTYRAISAYRADHGGGCPKQLGDLASGGYLHAVPVDAWGRPLRVTCPGRRDPAGFEVASDGPDAPVLVSGRNPTMLSATLSHPVAARLLAKKAAPRALVRAVTLIEIMIVLTIIGLIAGGVAVVAIPKFKDAQKKTAKTSLQALHPIADAYSAEHSGDCPTLQSLKASKELSGDNKDPWGQFYKIKCDNGELTVSSTGPDGKEGGGDDIVIPQPDDAEPAKK</sequence>
<dbReference type="PRINTS" id="PR00812">
    <property type="entry name" value="BCTERIALGSPF"/>
</dbReference>
<comment type="subcellular location">
    <subcellularLocation>
        <location evidence="1">Cell membrane</location>
        <topology evidence="1">Multi-pass membrane protein</topology>
    </subcellularLocation>
</comment>
<dbReference type="InterPro" id="IPR045584">
    <property type="entry name" value="Pilin-like"/>
</dbReference>
<dbReference type="PANTHER" id="PTHR30012:SF0">
    <property type="entry name" value="TYPE II SECRETION SYSTEM PROTEIN F-RELATED"/>
    <property type="match status" value="1"/>
</dbReference>
<accession>A0ABR0B8V2</accession>
<protein>
    <recommendedName>
        <fullName evidence="10">Type II secretion system protein GspF domain-containing protein</fullName>
    </recommendedName>
</protein>
<dbReference type="Gene3D" id="1.20.81.30">
    <property type="entry name" value="Type II secretion system (T2SS), domain F"/>
    <property type="match status" value="2"/>
</dbReference>
<evidence type="ECO:0000256" key="2">
    <source>
        <dbReference type="ARBA" id="ARBA00005745"/>
    </source>
</evidence>
<keyword evidence="3" id="KW-0813">Transport</keyword>
<keyword evidence="5 9" id="KW-0812">Transmembrane</keyword>
<keyword evidence="6 9" id="KW-1133">Transmembrane helix</keyword>
<dbReference type="Proteomes" id="UP001234178">
    <property type="component" value="Unassembled WGS sequence"/>
</dbReference>
<dbReference type="InterPro" id="IPR012902">
    <property type="entry name" value="N_methyl_site"/>
</dbReference>
<dbReference type="EMBL" id="JAOYFB010000041">
    <property type="protein sequence ID" value="KAK4045013.1"/>
    <property type="molecule type" value="Genomic_DNA"/>
</dbReference>
<dbReference type="InterPro" id="IPR042094">
    <property type="entry name" value="T2SS_GspF_sf"/>
</dbReference>
<dbReference type="InterPro" id="IPR003004">
    <property type="entry name" value="GspF/PilC"/>
</dbReference>
<dbReference type="Gene3D" id="3.30.700.10">
    <property type="entry name" value="Glycoprotein, Type 4 Pilin"/>
    <property type="match status" value="2"/>
</dbReference>
<keyword evidence="12" id="KW-1185">Reference proteome</keyword>
<feature type="domain" description="Type II secretion system protein GspF" evidence="10">
    <location>
        <begin position="76"/>
        <end position="198"/>
    </location>
</feature>
<evidence type="ECO:0000256" key="7">
    <source>
        <dbReference type="ARBA" id="ARBA00023136"/>
    </source>
</evidence>
<comment type="caution">
    <text evidence="11">The sequence shown here is derived from an EMBL/GenBank/DDBJ whole genome shotgun (WGS) entry which is preliminary data.</text>
</comment>